<dbReference type="InterPro" id="IPR003870">
    <property type="entry name" value="DUF222"/>
</dbReference>
<dbReference type="CDD" id="cd00085">
    <property type="entry name" value="HNHc"/>
    <property type="match status" value="1"/>
</dbReference>
<accession>A0A9W6L4G3</accession>
<evidence type="ECO:0000256" key="1">
    <source>
        <dbReference type="ARBA" id="ARBA00023450"/>
    </source>
</evidence>
<keyword evidence="3" id="KW-0378">Hydrolase</keyword>
<evidence type="ECO:0000313" key="3">
    <source>
        <dbReference type="EMBL" id="GLL12802.1"/>
    </source>
</evidence>
<protein>
    <submittedName>
        <fullName evidence="3">HNH endonuclease</fullName>
    </submittedName>
</protein>
<comment type="caution">
    <text evidence="3">The sequence shown here is derived from an EMBL/GenBank/DDBJ whole genome shotgun (WGS) entry which is preliminary data.</text>
</comment>
<dbReference type="Gene3D" id="1.10.30.50">
    <property type="match status" value="1"/>
</dbReference>
<reference evidence="3" key="1">
    <citation type="journal article" date="2014" name="Int. J. Syst. Evol. Microbiol.">
        <title>Complete genome sequence of Corynebacterium casei LMG S-19264T (=DSM 44701T), isolated from a smear-ripened cheese.</title>
        <authorList>
            <consortium name="US DOE Joint Genome Institute (JGI-PGF)"/>
            <person name="Walter F."/>
            <person name="Albersmeier A."/>
            <person name="Kalinowski J."/>
            <person name="Ruckert C."/>
        </authorList>
    </citation>
    <scope>NUCLEOTIDE SEQUENCE</scope>
    <source>
        <strain evidence="3">VKM Ac-1069</strain>
    </source>
</reference>
<feature type="domain" description="HNH nuclease" evidence="2">
    <location>
        <begin position="346"/>
        <end position="398"/>
    </location>
</feature>
<evidence type="ECO:0000313" key="4">
    <source>
        <dbReference type="Proteomes" id="UP001143463"/>
    </source>
</evidence>
<dbReference type="Proteomes" id="UP001143463">
    <property type="component" value="Unassembled WGS sequence"/>
</dbReference>
<dbReference type="InterPro" id="IPR003615">
    <property type="entry name" value="HNH_nuc"/>
</dbReference>
<dbReference type="AlphaFoldDB" id="A0A9W6L4G3"/>
<proteinExistence type="inferred from homology"/>
<dbReference type="EMBL" id="BSFQ01000016">
    <property type="protein sequence ID" value="GLL12802.1"/>
    <property type="molecule type" value="Genomic_DNA"/>
</dbReference>
<gene>
    <name evidence="3" type="ORF">GCM10017577_39430</name>
</gene>
<organism evidence="3 4">
    <name type="scientific">Pseudonocardia halophobica</name>
    <dbReference type="NCBI Taxonomy" id="29401"/>
    <lineage>
        <taxon>Bacteria</taxon>
        <taxon>Bacillati</taxon>
        <taxon>Actinomycetota</taxon>
        <taxon>Actinomycetes</taxon>
        <taxon>Pseudonocardiales</taxon>
        <taxon>Pseudonocardiaceae</taxon>
        <taxon>Pseudonocardia</taxon>
    </lineage>
</organism>
<keyword evidence="3" id="KW-0540">Nuclease</keyword>
<dbReference type="GO" id="GO:0003676">
    <property type="term" value="F:nucleic acid binding"/>
    <property type="evidence" value="ECO:0007669"/>
    <property type="project" value="InterPro"/>
</dbReference>
<dbReference type="InterPro" id="IPR002711">
    <property type="entry name" value="HNH"/>
</dbReference>
<dbReference type="SMART" id="SM00507">
    <property type="entry name" value="HNHc"/>
    <property type="match status" value="1"/>
</dbReference>
<reference evidence="3" key="2">
    <citation type="submission" date="2023-01" db="EMBL/GenBank/DDBJ databases">
        <authorList>
            <person name="Sun Q."/>
            <person name="Evtushenko L."/>
        </authorList>
    </citation>
    <scope>NUCLEOTIDE SEQUENCE</scope>
    <source>
        <strain evidence="3">VKM Ac-1069</strain>
    </source>
</reference>
<keyword evidence="4" id="KW-1185">Reference proteome</keyword>
<comment type="similarity">
    <text evidence="1">Belongs to the Rv1128c/1148c/1588c/1702c/1945/3466 family.</text>
</comment>
<dbReference type="Pfam" id="PF01844">
    <property type="entry name" value="HNH"/>
    <property type="match status" value="1"/>
</dbReference>
<dbReference type="Pfam" id="PF02720">
    <property type="entry name" value="DUF222"/>
    <property type="match status" value="1"/>
</dbReference>
<sequence>MFELMFDYAVAMDRAPVDAAHGRLTEGVDELRGAAGPAASDDELVAVLVAAEEVRRSLDRVVVDAVADLQRRGVFAERGYRSPAGALGDLLGWERFEARRRVVAAESVRTRIGLDGTELPARVPATAEAFAVGRAGLRHVEVIAKVLDSGAARRLSPEVWAGAELELASKTGVYTPSELLAWGTQLVEVLDQDGAEPNDDPPPQVNELRLRRFRTKPGGSLTCRFDDAAMFDAIAAAVDAGAAPRDADDERTTPERRAEALAEVCGLVLERGRLSETGGRRPLLNVVIRLDDLENRCRTAVLDFGGRLNAGSLRMLACDASVLPVVLDGEGVPLDVGRIARTVPDGLRRAVAIRDRGCAFPGCDRPPSWCEVHHVEEWQHGGATALGNLVMLCKVHHRLIHCSGWEVRLAGGLPEFVPPYWLDPSRSPRRRPPPLLQPTG</sequence>
<dbReference type="GO" id="GO:0004519">
    <property type="term" value="F:endonuclease activity"/>
    <property type="evidence" value="ECO:0007669"/>
    <property type="project" value="UniProtKB-KW"/>
</dbReference>
<dbReference type="GO" id="GO:0008270">
    <property type="term" value="F:zinc ion binding"/>
    <property type="evidence" value="ECO:0007669"/>
    <property type="project" value="InterPro"/>
</dbReference>
<name>A0A9W6L4G3_9PSEU</name>
<keyword evidence="3" id="KW-0255">Endonuclease</keyword>
<evidence type="ECO:0000259" key="2">
    <source>
        <dbReference type="SMART" id="SM00507"/>
    </source>
</evidence>